<dbReference type="AlphaFoldDB" id="A0A370WRR6"/>
<reference evidence="1 2" key="1">
    <citation type="submission" date="2018-07" db="EMBL/GenBank/DDBJ databases">
        <title>Dyella monticola sp. nov. and Dyella psychrodurans sp. nov. isolated from monsoon evergreen broad-leaved forest soil of Dinghu Mountain, China.</title>
        <authorList>
            <person name="Gao Z."/>
            <person name="Qiu L."/>
        </authorList>
    </citation>
    <scope>NUCLEOTIDE SEQUENCE [LARGE SCALE GENOMIC DNA]</scope>
    <source>
        <strain evidence="1 2">4G-K06</strain>
    </source>
</reference>
<protein>
    <recommendedName>
        <fullName evidence="3">DUF4340 domain-containing protein</fullName>
    </recommendedName>
</protein>
<keyword evidence="2" id="KW-1185">Reference proteome</keyword>
<sequence>MKRAARRQIGLLVAVCALLIAAWWQLRSDENAAPGSLLSLKPEAISRVDLQMGNAPAEHYVKRGKHWWRIGQATSTRADDLRLGELVRIAAAPVQSWQPANHYDPSKIGLAPAQAKLALDGQTLSFGSMTAVGQSVYVQSGERVDIVSLRYMPRSAQSTSIQAP</sequence>
<organism evidence="1 2">
    <name type="scientific">Dyella monticola</name>
    <dbReference type="NCBI Taxonomy" id="1927958"/>
    <lineage>
        <taxon>Bacteria</taxon>
        <taxon>Pseudomonadati</taxon>
        <taxon>Pseudomonadota</taxon>
        <taxon>Gammaproteobacteria</taxon>
        <taxon>Lysobacterales</taxon>
        <taxon>Rhodanobacteraceae</taxon>
        <taxon>Dyella</taxon>
    </lineage>
</organism>
<dbReference type="EMBL" id="QRBE01000022">
    <property type="protein sequence ID" value="RDS78838.1"/>
    <property type="molecule type" value="Genomic_DNA"/>
</dbReference>
<dbReference type="OrthoDB" id="5956924at2"/>
<comment type="caution">
    <text evidence="1">The sequence shown here is derived from an EMBL/GenBank/DDBJ whole genome shotgun (WGS) entry which is preliminary data.</text>
</comment>
<dbReference type="RefSeq" id="WP_115497543.1">
    <property type="nucleotide sequence ID" value="NZ_QRBE01000022.1"/>
</dbReference>
<evidence type="ECO:0008006" key="3">
    <source>
        <dbReference type="Google" id="ProtNLM"/>
    </source>
</evidence>
<evidence type="ECO:0000313" key="1">
    <source>
        <dbReference type="EMBL" id="RDS78838.1"/>
    </source>
</evidence>
<accession>A0A370WRR6</accession>
<gene>
    <name evidence="1" type="ORF">DWU98_20820</name>
</gene>
<name>A0A370WRR6_9GAMM</name>
<proteinExistence type="predicted"/>
<evidence type="ECO:0000313" key="2">
    <source>
        <dbReference type="Proteomes" id="UP000254258"/>
    </source>
</evidence>
<dbReference type="Proteomes" id="UP000254258">
    <property type="component" value="Unassembled WGS sequence"/>
</dbReference>